<dbReference type="InterPro" id="IPR007404">
    <property type="entry name" value="YdjM-like"/>
</dbReference>
<dbReference type="Pfam" id="PF04307">
    <property type="entry name" value="YdjM"/>
    <property type="match status" value="1"/>
</dbReference>
<dbReference type="PANTHER" id="PTHR35531:SF1">
    <property type="entry name" value="INNER MEMBRANE PROTEIN YBCI-RELATED"/>
    <property type="match status" value="1"/>
</dbReference>
<dbReference type="EMBL" id="JAGGLT010000002">
    <property type="protein sequence ID" value="MBP2070895.1"/>
    <property type="molecule type" value="Genomic_DNA"/>
</dbReference>
<evidence type="ECO:0000313" key="3">
    <source>
        <dbReference type="Proteomes" id="UP001166402"/>
    </source>
</evidence>
<feature type="transmembrane region" description="Helical" evidence="1">
    <location>
        <begin position="107"/>
        <end position="135"/>
    </location>
</feature>
<feature type="transmembrane region" description="Helical" evidence="1">
    <location>
        <begin position="155"/>
        <end position="181"/>
    </location>
</feature>
<keyword evidence="3" id="KW-1185">Reference proteome</keyword>
<accession>A0ABS4NB90</accession>
<evidence type="ECO:0000256" key="1">
    <source>
        <dbReference type="SAM" id="Phobius"/>
    </source>
</evidence>
<protein>
    <submittedName>
        <fullName evidence="2">Inner membrane protein</fullName>
    </submittedName>
</protein>
<dbReference type="Proteomes" id="UP001166402">
    <property type="component" value="Unassembled WGS sequence"/>
</dbReference>
<dbReference type="RefSeq" id="WP_209452860.1">
    <property type="nucleotide sequence ID" value="NZ_JAGGLT010000002.1"/>
</dbReference>
<gene>
    <name evidence="2" type="ORF">J2Z80_000393</name>
</gene>
<feature type="transmembrane region" description="Helical" evidence="1">
    <location>
        <begin position="53"/>
        <end position="71"/>
    </location>
</feature>
<keyword evidence="1" id="KW-1133">Transmembrane helix</keyword>
<keyword evidence="1" id="KW-0812">Transmembrane</keyword>
<evidence type="ECO:0000313" key="2">
    <source>
        <dbReference type="EMBL" id="MBP2070895.1"/>
    </source>
</evidence>
<proteinExistence type="predicted"/>
<sequence length="197" mass="22109">MLGRTHLAIGLATTAAVITNPHVLPEALITAGISSLIPDIDEEHSLIRRKIDIIPGLPLGFPLLLIADYFLWHYKYLSLLAAILFAVYTGFAYFTKHRGFTHSSIGFITFIIILALSDKMLLIPAIIGYGMHLIADLMTNAGIELLYPLKRRFGLHLFSTGSIIDQSIGLIELFIFFIILYQNFTGMRIPFRTFTRL</sequence>
<organism evidence="2 3">
    <name type="scientific">Thermoanaerobacterium butyriciformans</name>
    <dbReference type="NCBI Taxonomy" id="1702242"/>
    <lineage>
        <taxon>Bacteria</taxon>
        <taxon>Bacillati</taxon>
        <taxon>Bacillota</taxon>
        <taxon>Clostridia</taxon>
        <taxon>Thermoanaerobacterales</taxon>
        <taxon>Thermoanaerobacteraceae</taxon>
        <taxon>Thermoanaerobacterium</taxon>
    </lineage>
</organism>
<name>A0ABS4NB90_9THEO</name>
<comment type="caution">
    <text evidence="2">The sequence shown here is derived from an EMBL/GenBank/DDBJ whole genome shotgun (WGS) entry which is preliminary data.</text>
</comment>
<dbReference type="PANTHER" id="PTHR35531">
    <property type="entry name" value="INNER MEMBRANE PROTEIN YBCI-RELATED"/>
    <property type="match status" value="1"/>
</dbReference>
<feature type="transmembrane region" description="Helical" evidence="1">
    <location>
        <begin position="77"/>
        <end position="95"/>
    </location>
</feature>
<keyword evidence="1" id="KW-0472">Membrane</keyword>
<reference evidence="2" key="1">
    <citation type="submission" date="2021-03" db="EMBL/GenBank/DDBJ databases">
        <title>Genomic Encyclopedia of Type Strains, Phase IV (KMG-IV): sequencing the most valuable type-strain genomes for metagenomic binning, comparative biology and taxonomic classification.</title>
        <authorList>
            <person name="Goeker M."/>
        </authorList>
    </citation>
    <scope>NUCLEOTIDE SEQUENCE</scope>
    <source>
        <strain evidence="2">DSM 101588</strain>
    </source>
</reference>